<accession>S8E0D5</accession>
<dbReference type="InterPro" id="IPR036869">
    <property type="entry name" value="J_dom_sf"/>
</dbReference>
<dbReference type="PROSITE" id="PS00636">
    <property type="entry name" value="DNAJ_1"/>
    <property type="match status" value="1"/>
</dbReference>
<dbReference type="OrthoDB" id="445556at2759"/>
<name>S8E0D5_9LAMI</name>
<sequence>RMSSEWAGAPEFGGMNAYDVLGVSRTSSFAEIKASFRNLAKETHPDLARSRIDVNRFIRIVAAYEILSDTTRRAQYDIHLARSQRSSKQNAAANLKYNFYKSSSNEVVDAVEWLTWYRYTIKEILSERRIASGSTYFDVLERDFYSAMRAAYYGPQIESMDHLPDRFEAEERSTLSTSEVLHLVSGRDLFGMICLATRHGELPHGFREKLRSPDGISVKFDDSSTSQFQPNAVEAGDVESSAAYSDLVLHISGKVVATATRVPYERSIGNFEDQISVFLNSNEAPGHPDVSSSCESRCLLLGFIKGLGSSSDEGLCYVYNDAGVKTHMIMKHRTLLVKHLHWFRIGERVSVCECRCSKARLPPSK</sequence>
<feature type="non-terminal residue" evidence="2">
    <location>
        <position position="1"/>
    </location>
</feature>
<evidence type="ECO:0000259" key="1">
    <source>
        <dbReference type="PROSITE" id="PS50076"/>
    </source>
</evidence>
<dbReference type="AlphaFoldDB" id="S8E0D5"/>
<comment type="caution">
    <text evidence="2">The sequence shown here is derived from an EMBL/GenBank/DDBJ whole genome shotgun (WGS) entry which is preliminary data.</text>
</comment>
<dbReference type="PANTHER" id="PTHR45286:SF1">
    <property type="entry name" value="CHAPERONE DNAJ-DOMAIN SUPERFAMILY PROTEIN"/>
    <property type="match status" value="1"/>
</dbReference>
<gene>
    <name evidence="2" type="ORF">M569_08986</name>
</gene>
<dbReference type="Proteomes" id="UP000015453">
    <property type="component" value="Unassembled WGS sequence"/>
</dbReference>
<proteinExistence type="predicted"/>
<organism evidence="2 3">
    <name type="scientific">Genlisea aurea</name>
    <dbReference type="NCBI Taxonomy" id="192259"/>
    <lineage>
        <taxon>Eukaryota</taxon>
        <taxon>Viridiplantae</taxon>
        <taxon>Streptophyta</taxon>
        <taxon>Embryophyta</taxon>
        <taxon>Tracheophyta</taxon>
        <taxon>Spermatophyta</taxon>
        <taxon>Magnoliopsida</taxon>
        <taxon>eudicotyledons</taxon>
        <taxon>Gunneridae</taxon>
        <taxon>Pentapetalae</taxon>
        <taxon>asterids</taxon>
        <taxon>lamiids</taxon>
        <taxon>Lamiales</taxon>
        <taxon>Lentibulariaceae</taxon>
        <taxon>Genlisea</taxon>
    </lineage>
</organism>
<evidence type="ECO:0000313" key="3">
    <source>
        <dbReference type="Proteomes" id="UP000015453"/>
    </source>
</evidence>
<evidence type="ECO:0000313" key="2">
    <source>
        <dbReference type="EMBL" id="EPS65792.1"/>
    </source>
</evidence>
<dbReference type="CDD" id="cd06257">
    <property type="entry name" value="DnaJ"/>
    <property type="match status" value="1"/>
</dbReference>
<dbReference type="Gene3D" id="1.10.287.110">
    <property type="entry name" value="DnaJ domain"/>
    <property type="match status" value="1"/>
</dbReference>
<dbReference type="PRINTS" id="PR00625">
    <property type="entry name" value="JDOMAIN"/>
</dbReference>
<reference evidence="2 3" key="1">
    <citation type="journal article" date="2013" name="BMC Genomics">
        <title>The miniature genome of a carnivorous plant Genlisea aurea contains a low number of genes and short non-coding sequences.</title>
        <authorList>
            <person name="Leushkin E.V."/>
            <person name="Sutormin R.A."/>
            <person name="Nabieva E.R."/>
            <person name="Penin A.A."/>
            <person name="Kondrashov A.S."/>
            <person name="Logacheva M.D."/>
        </authorList>
    </citation>
    <scope>NUCLEOTIDE SEQUENCE [LARGE SCALE GENOMIC DNA]</scope>
</reference>
<dbReference type="PROSITE" id="PS50076">
    <property type="entry name" value="DNAJ_2"/>
    <property type="match status" value="1"/>
</dbReference>
<dbReference type="SMART" id="SM00271">
    <property type="entry name" value="DnaJ"/>
    <property type="match status" value="1"/>
</dbReference>
<dbReference type="InterPro" id="IPR001623">
    <property type="entry name" value="DnaJ_domain"/>
</dbReference>
<feature type="domain" description="J" evidence="1">
    <location>
        <begin position="16"/>
        <end position="80"/>
    </location>
</feature>
<dbReference type="SUPFAM" id="SSF46565">
    <property type="entry name" value="Chaperone J-domain"/>
    <property type="match status" value="1"/>
</dbReference>
<dbReference type="InterPro" id="IPR018253">
    <property type="entry name" value="DnaJ_domain_CS"/>
</dbReference>
<dbReference type="Pfam" id="PF00226">
    <property type="entry name" value="DnaJ"/>
    <property type="match status" value="1"/>
</dbReference>
<keyword evidence="3" id="KW-1185">Reference proteome</keyword>
<protein>
    <recommendedName>
        <fullName evidence="1">J domain-containing protein</fullName>
    </recommendedName>
</protein>
<dbReference type="EMBL" id="AUSU01004038">
    <property type="protein sequence ID" value="EPS65792.1"/>
    <property type="molecule type" value="Genomic_DNA"/>
</dbReference>
<dbReference type="PANTHER" id="PTHR45286">
    <property type="entry name" value="CHAPERONE DNAJ-DOMAIN SUPERFAMILY PROTEIN"/>
    <property type="match status" value="1"/>
</dbReference>